<dbReference type="InterPro" id="IPR051533">
    <property type="entry name" value="WaaL-like"/>
</dbReference>
<dbReference type="GO" id="GO:0016874">
    <property type="term" value="F:ligase activity"/>
    <property type="evidence" value="ECO:0007669"/>
    <property type="project" value="UniProtKB-KW"/>
</dbReference>
<feature type="transmembrane region" description="Helical" evidence="5">
    <location>
        <begin position="229"/>
        <end position="247"/>
    </location>
</feature>
<dbReference type="Pfam" id="PF04932">
    <property type="entry name" value="Wzy_C"/>
    <property type="match status" value="1"/>
</dbReference>
<keyword evidence="4 5" id="KW-0472">Membrane</keyword>
<dbReference type="PANTHER" id="PTHR37422">
    <property type="entry name" value="TEICHURONIC ACID BIOSYNTHESIS PROTEIN TUAE"/>
    <property type="match status" value="1"/>
</dbReference>
<feature type="transmembrane region" description="Helical" evidence="5">
    <location>
        <begin position="131"/>
        <end position="151"/>
    </location>
</feature>
<evidence type="ECO:0000256" key="4">
    <source>
        <dbReference type="ARBA" id="ARBA00023136"/>
    </source>
</evidence>
<dbReference type="GO" id="GO:0016020">
    <property type="term" value="C:membrane"/>
    <property type="evidence" value="ECO:0007669"/>
    <property type="project" value="UniProtKB-SubCell"/>
</dbReference>
<feature type="transmembrane region" description="Helical" evidence="5">
    <location>
        <begin position="163"/>
        <end position="182"/>
    </location>
</feature>
<accession>A0A1I5BCZ6</accession>
<feature type="transmembrane region" description="Helical" evidence="5">
    <location>
        <begin position="253"/>
        <end position="270"/>
    </location>
</feature>
<proteinExistence type="predicted"/>
<keyword evidence="3 5" id="KW-1133">Transmembrane helix</keyword>
<feature type="transmembrane region" description="Helical" evidence="5">
    <location>
        <begin position="6"/>
        <end position="23"/>
    </location>
</feature>
<feature type="transmembrane region" description="Helical" evidence="5">
    <location>
        <begin position="403"/>
        <end position="425"/>
    </location>
</feature>
<reference evidence="8" key="1">
    <citation type="submission" date="2016-10" db="EMBL/GenBank/DDBJ databases">
        <authorList>
            <person name="Varghese N."/>
            <person name="Submissions S."/>
        </authorList>
    </citation>
    <scope>NUCLEOTIDE SEQUENCE [LARGE SCALE GENOMIC DNA]</scope>
    <source>
        <strain evidence="8">DSM 23925</strain>
    </source>
</reference>
<feature type="transmembrane region" description="Helical" evidence="5">
    <location>
        <begin position="202"/>
        <end position="222"/>
    </location>
</feature>
<feature type="transmembrane region" description="Helical" evidence="5">
    <location>
        <begin position="374"/>
        <end position="391"/>
    </location>
</feature>
<sequence>MKTNITYISAIGFHAALGVFIYLNETLAKVYFFGAVFYFLYRIISVADSLKTYEVLKACAYFVGAEVFLRTTKGAISYEAGKYIVIVFILIGMFYKGLSGKGYPYFIYLMFLIPSIFVASTTLSFDANFRTNIAFVLSGPVCLGLAALFCYDKRVTFHQMSQIMLFMALPIIAHTAYVYLYTPNLRDVLTSAASNRAASGGWGANQVAAALGLGMFVMAVRLFTKSPNLGLKLLNATILGLITFRAITTLSRGGVIAAVMAILIFLFYYYRHSRAKKRNEVIAIFGLFCISLVMTWFVSINQTDGLVNLRYANKDHLGRDKQGLTTGRAELFEEELEGFVASPFWGIGSSRAKDQRIEEDGQGVTSHSELSRTLAEHGIFGVVILLILIFKPLDMRAKNRQNYYFYAFLAFWFLTINHMSMRIAMPAFIYGLALLHVTHDKRPIHRKQLTNSTN</sequence>
<dbReference type="PANTHER" id="PTHR37422:SF13">
    <property type="entry name" value="LIPOPOLYSACCHARIDE BIOSYNTHESIS PROTEIN PA4999-RELATED"/>
    <property type="match status" value="1"/>
</dbReference>
<dbReference type="AlphaFoldDB" id="A0A1I5BCZ6"/>
<gene>
    <name evidence="7" type="ORF">SAMN04487989_10331</name>
</gene>
<dbReference type="Proteomes" id="UP000198705">
    <property type="component" value="Unassembled WGS sequence"/>
</dbReference>
<evidence type="ECO:0000259" key="6">
    <source>
        <dbReference type="Pfam" id="PF04932"/>
    </source>
</evidence>
<evidence type="ECO:0000256" key="2">
    <source>
        <dbReference type="ARBA" id="ARBA00022692"/>
    </source>
</evidence>
<keyword evidence="7" id="KW-0436">Ligase</keyword>
<protein>
    <submittedName>
        <fullName evidence="7">O-antigen ligase like membrane protein</fullName>
    </submittedName>
</protein>
<feature type="transmembrane region" description="Helical" evidence="5">
    <location>
        <begin position="105"/>
        <end position="125"/>
    </location>
</feature>
<feature type="transmembrane region" description="Helical" evidence="5">
    <location>
        <begin position="80"/>
        <end position="98"/>
    </location>
</feature>
<evidence type="ECO:0000256" key="5">
    <source>
        <dbReference type="SAM" id="Phobius"/>
    </source>
</evidence>
<feature type="domain" description="O-antigen ligase-related" evidence="6">
    <location>
        <begin position="240"/>
        <end position="386"/>
    </location>
</feature>
<comment type="subcellular location">
    <subcellularLocation>
        <location evidence="1">Membrane</location>
        <topology evidence="1">Multi-pass membrane protein</topology>
    </subcellularLocation>
</comment>
<organism evidence="7 8">
    <name type="scientific">Bizionia echini</name>
    <dbReference type="NCBI Taxonomy" id="649333"/>
    <lineage>
        <taxon>Bacteria</taxon>
        <taxon>Pseudomonadati</taxon>
        <taxon>Bacteroidota</taxon>
        <taxon>Flavobacteriia</taxon>
        <taxon>Flavobacteriales</taxon>
        <taxon>Flavobacteriaceae</taxon>
        <taxon>Bizionia</taxon>
    </lineage>
</organism>
<keyword evidence="8" id="KW-1185">Reference proteome</keyword>
<name>A0A1I5BCZ6_9FLAO</name>
<evidence type="ECO:0000313" key="8">
    <source>
        <dbReference type="Proteomes" id="UP000198705"/>
    </source>
</evidence>
<evidence type="ECO:0000256" key="1">
    <source>
        <dbReference type="ARBA" id="ARBA00004141"/>
    </source>
</evidence>
<dbReference type="InterPro" id="IPR007016">
    <property type="entry name" value="O-antigen_ligase-rel_domated"/>
</dbReference>
<dbReference type="EMBL" id="FOVN01000003">
    <property type="protein sequence ID" value="SFN72556.1"/>
    <property type="molecule type" value="Genomic_DNA"/>
</dbReference>
<dbReference type="STRING" id="649333.SAMN04487989_10331"/>
<feature type="transmembrane region" description="Helical" evidence="5">
    <location>
        <begin position="30"/>
        <end position="47"/>
    </location>
</feature>
<evidence type="ECO:0000313" key="7">
    <source>
        <dbReference type="EMBL" id="SFN72556.1"/>
    </source>
</evidence>
<keyword evidence="2 5" id="KW-0812">Transmembrane</keyword>
<evidence type="ECO:0000256" key="3">
    <source>
        <dbReference type="ARBA" id="ARBA00022989"/>
    </source>
</evidence>
<feature type="transmembrane region" description="Helical" evidence="5">
    <location>
        <begin position="282"/>
        <end position="300"/>
    </location>
</feature>
<dbReference type="RefSeq" id="WP_245758216.1">
    <property type="nucleotide sequence ID" value="NZ_FOVN01000003.1"/>
</dbReference>